<feature type="chain" id="PRO_5013258943" evidence="2">
    <location>
        <begin position="24"/>
        <end position="237"/>
    </location>
</feature>
<feature type="region of interest" description="Disordered" evidence="1">
    <location>
        <begin position="31"/>
        <end position="65"/>
    </location>
</feature>
<dbReference type="AlphaFoldDB" id="A0A249P8Z5"/>
<accession>A0A249P8Z5</accession>
<dbReference type="eggNOG" id="ENOG5032QXM">
    <property type="taxonomic scope" value="Bacteria"/>
</dbReference>
<sequence>MRLVTLLLASVVLSSTAAAPAFALSELQPAPAPAANEQNEAPAEAPEEAPAEAAPLEIPTPDPLVNEPAEETVEEAVPEVVEPVEVLTDVSKLPAPVARMRELIVEAAASGDIERLRPLLGKGPTQTQVSGTAGEEDPIAVLKGLSGDQEGVEILAILLDVLSTGFVLADKGTPEEAYIWPYFAEKPLSSLTPPEKVDLFRLVTAGDFAGMEELGNYNFYRVGIAPDGRWKFLVAGD</sequence>
<evidence type="ECO:0000313" key="4">
    <source>
        <dbReference type="Proteomes" id="UP000217211"/>
    </source>
</evidence>
<name>A0A249P8Z5_9HYPH</name>
<organism evidence="3 4">
    <name type="scientific">Sinorhizobium sojae CCBAU 05684</name>
    <dbReference type="NCBI Taxonomy" id="716928"/>
    <lineage>
        <taxon>Bacteria</taxon>
        <taxon>Pseudomonadati</taxon>
        <taxon>Pseudomonadota</taxon>
        <taxon>Alphaproteobacteria</taxon>
        <taxon>Hyphomicrobiales</taxon>
        <taxon>Rhizobiaceae</taxon>
        <taxon>Sinorhizobium/Ensifer group</taxon>
        <taxon>Sinorhizobium</taxon>
    </lineage>
</organism>
<dbReference type="Proteomes" id="UP000217211">
    <property type="component" value="Chromosome"/>
</dbReference>
<keyword evidence="4" id="KW-1185">Reference proteome</keyword>
<gene>
    <name evidence="3" type="ORF">SJ05684_c07490</name>
</gene>
<evidence type="ECO:0000313" key="3">
    <source>
        <dbReference type="EMBL" id="ASY62212.1"/>
    </source>
</evidence>
<keyword evidence="2" id="KW-0732">Signal</keyword>
<dbReference type="STRING" id="716928.GCA_000261485_02097"/>
<protein>
    <submittedName>
        <fullName evidence="3">Uncharacterized protein</fullName>
    </submittedName>
</protein>
<proteinExistence type="predicted"/>
<feature type="compositionally biased region" description="Low complexity" evidence="1">
    <location>
        <begin position="31"/>
        <end position="44"/>
    </location>
</feature>
<dbReference type="EMBL" id="CP023067">
    <property type="protein sequence ID" value="ASY62212.1"/>
    <property type="molecule type" value="Genomic_DNA"/>
</dbReference>
<evidence type="ECO:0000256" key="1">
    <source>
        <dbReference type="SAM" id="MobiDB-lite"/>
    </source>
</evidence>
<reference evidence="3 4" key="1">
    <citation type="submission" date="2017-08" db="EMBL/GenBank/DDBJ databases">
        <title>Multipartite genome sequences of Sinorhizobium species nodulating soybeans.</title>
        <authorList>
            <person name="Tian C.F."/>
        </authorList>
    </citation>
    <scope>NUCLEOTIDE SEQUENCE [LARGE SCALE GENOMIC DNA]</scope>
    <source>
        <strain evidence="3 4">CCBAU 05684</strain>
    </source>
</reference>
<dbReference type="KEGG" id="esj:SJ05684_c07490"/>
<evidence type="ECO:0000256" key="2">
    <source>
        <dbReference type="SAM" id="SignalP"/>
    </source>
</evidence>
<feature type="signal peptide" evidence="2">
    <location>
        <begin position="1"/>
        <end position="23"/>
    </location>
</feature>